<dbReference type="AlphaFoldDB" id="A0AAE3A7K1"/>
<comment type="similarity">
    <text evidence="8">Belongs to the TRAP transporter small permease family.</text>
</comment>
<keyword evidence="12" id="KW-1185">Reference proteome</keyword>
<keyword evidence="5 9" id="KW-0812">Transmembrane</keyword>
<evidence type="ECO:0000256" key="8">
    <source>
        <dbReference type="ARBA" id="ARBA00038436"/>
    </source>
</evidence>
<evidence type="ECO:0000313" key="12">
    <source>
        <dbReference type="Proteomes" id="UP001198220"/>
    </source>
</evidence>
<sequence length="203" mass="24058">MKKLIKWLDVNFEAVLMVVFFTMMIILITIQVLLRFVFKTGFSWGEEVARILFLWMSFSSFGYLTRNSRHVRVGFLVGKIKEDVQKKILFICDLLFLIFSVAGLKAVINLCIDAAKYHDKLIAIPWNYNVLYLAGVLGFFMMVMRNIQILIWKIRNWNSDLERFINYDGIYYDNNRVFCQPEKKDFLEKKEELLEKYESGQGE</sequence>
<dbReference type="RefSeq" id="WP_308460111.1">
    <property type="nucleotide sequence ID" value="NZ_JAJEPS010000021.1"/>
</dbReference>
<organism evidence="11 12">
    <name type="scientific">Hominiventricola filiformis</name>
    <dbReference type="NCBI Taxonomy" id="2885352"/>
    <lineage>
        <taxon>Bacteria</taxon>
        <taxon>Bacillati</taxon>
        <taxon>Bacillota</taxon>
        <taxon>Clostridia</taxon>
        <taxon>Lachnospirales</taxon>
        <taxon>Lachnospiraceae</taxon>
        <taxon>Hominiventricola</taxon>
    </lineage>
</organism>
<evidence type="ECO:0000256" key="7">
    <source>
        <dbReference type="ARBA" id="ARBA00023136"/>
    </source>
</evidence>
<protein>
    <submittedName>
        <fullName evidence="11">TRAP transporter small permease</fullName>
    </submittedName>
</protein>
<dbReference type="Proteomes" id="UP001198220">
    <property type="component" value="Unassembled WGS sequence"/>
</dbReference>
<feature type="domain" description="Tripartite ATP-independent periplasmic transporters DctQ component" evidence="10">
    <location>
        <begin position="24"/>
        <end position="151"/>
    </location>
</feature>
<evidence type="ECO:0000256" key="3">
    <source>
        <dbReference type="ARBA" id="ARBA00022475"/>
    </source>
</evidence>
<dbReference type="InterPro" id="IPR007387">
    <property type="entry name" value="TRAP_DctQ"/>
</dbReference>
<evidence type="ECO:0000259" key="10">
    <source>
        <dbReference type="Pfam" id="PF04290"/>
    </source>
</evidence>
<evidence type="ECO:0000256" key="6">
    <source>
        <dbReference type="ARBA" id="ARBA00022989"/>
    </source>
</evidence>
<evidence type="ECO:0000256" key="1">
    <source>
        <dbReference type="ARBA" id="ARBA00004429"/>
    </source>
</evidence>
<comment type="subcellular location">
    <subcellularLocation>
        <location evidence="1">Cell inner membrane</location>
        <topology evidence="1">Multi-pass membrane protein</topology>
    </subcellularLocation>
</comment>
<keyword evidence="3" id="KW-1003">Cell membrane</keyword>
<dbReference type="GO" id="GO:0015740">
    <property type="term" value="P:C4-dicarboxylate transport"/>
    <property type="evidence" value="ECO:0007669"/>
    <property type="project" value="TreeGrafter"/>
</dbReference>
<evidence type="ECO:0000256" key="2">
    <source>
        <dbReference type="ARBA" id="ARBA00022448"/>
    </source>
</evidence>
<feature type="transmembrane region" description="Helical" evidence="9">
    <location>
        <begin position="128"/>
        <end position="147"/>
    </location>
</feature>
<feature type="transmembrane region" description="Helical" evidence="9">
    <location>
        <begin position="48"/>
        <end position="67"/>
    </location>
</feature>
<name>A0AAE3A7K1_9FIRM</name>
<feature type="transmembrane region" description="Helical" evidence="9">
    <location>
        <begin position="12"/>
        <end position="36"/>
    </location>
</feature>
<dbReference type="EMBL" id="JAJEPS010000021">
    <property type="protein sequence ID" value="MCC2127471.1"/>
    <property type="molecule type" value="Genomic_DNA"/>
</dbReference>
<keyword evidence="7 9" id="KW-0472">Membrane</keyword>
<feature type="transmembrane region" description="Helical" evidence="9">
    <location>
        <begin position="88"/>
        <end position="108"/>
    </location>
</feature>
<evidence type="ECO:0000256" key="4">
    <source>
        <dbReference type="ARBA" id="ARBA00022519"/>
    </source>
</evidence>
<gene>
    <name evidence="11" type="ORF">LKD36_15040</name>
</gene>
<accession>A0AAE3A7K1</accession>
<proteinExistence type="inferred from homology"/>
<keyword evidence="6 9" id="KW-1133">Transmembrane helix</keyword>
<evidence type="ECO:0000313" key="11">
    <source>
        <dbReference type="EMBL" id="MCC2127471.1"/>
    </source>
</evidence>
<dbReference type="GO" id="GO:0005886">
    <property type="term" value="C:plasma membrane"/>
    <property type="evidence" value="ECO:0007669"/>
    <property type="project" value="UniProtKB-SubCell"/>
</dbReference>
<evidence type="ECO:0000256" key="9">
    <source>
        <dbReference type="SAM" id="Phobius"/>
    </source>
</evidence>
<reference evidence="11 12" key="1">
    <citation type="submission" date="2021-10" db="EMBL/GenBank/DDBJ databases">
        <title>Anaerobic single-cell dispensing facilitates the cultivation of human gut bacteria.</title>
        <authorList>
            <person name="Afrizal A."/>
        </authorList>
    </citation>
    <scope>NUCLEOTIDE SEQUENCE [LARGE SCALE GENOMIC DNA]</scope>
    <source>
        <strain evidence="11 12">CLA-AA-H276</strain>
    </source>
</reference>
<dbReference type="PANTHER" id="PTHR35011:SF2">
    <property type="entry name" value="2,3-DIKETO-L-GULONATE TRAP TRANSPORTER SMALL PERMEASE PROTEIN YIAM"/>
    <property type="match status" value="1"/>
</dbReference>
<evidence type="ECO:0000256" key="5">
    <source>
        <dbReference type="ARBA" id="ARBA00022692"/>
    </source>
</evidence>
<comment type="caution">
    <text evidence="11">The sequence shown here is derived from an EMBL/GenBank/DDBJ whole genome shotgun (WGS) entry which is preliminary data.</text>
</comment>
<keyword evidence="2" id="KW-0813">Transport</keyword>
<keyword evidence="4" id="KW-0997">Cell inner membrane</keyword>
<dbReference type="InterPro" id="IPR055348">
    <property type="entry name" value="DctQ"/>
</dbReference>
<dbReference type="Pfam" id="PF04290">
    <property type="entry name" value="DctQ"/>
    <property type="match status" value="1"/>
</dbReference>
<dbReference type="PANTHER" id="PTHR35011">
    <property type="entry name" value="2,3-DIKETO-L-GULONATE TRAP TRANSPORTER SMALL PERMEASE PROTEIN YIAM"/>
    <property type="match status" value="1"/>
</dbReference>
<dbReference type="GO" id="GO:0022857">
    <property type="term" value="F:transmembrane transporter activity"/>
    <property type="evidence" value="ECO:0007669"/>
    <property type="project" value="TreeGrafter"/>
</dbReference>